<dbReference type="InterPro" id="IPR051619">
    <property type="entry name" value="TypeII_TA_RNase_PINc/VapC"/>
</dbReference>
<dbReference type="InterPro" id="IPR002716">
    <property type="entry name" value="PIN_dom"/>
</dbReference>
<gene>
    <name evidence="2" type="ORF">H5J25_08595</name>
</gene>
<dbReference type="EMBL" id="CP061035">
    <property type="protein sequence ID" value="QQV78643.1"/>
    <property type="molecule type" value="Genomic_DNA"/>
</dbReference>
<dbReference type="CDD" id="cd09874">
    <property type="entry name" value="PIN_MT3492-like"/>
    <property type="match status" value="1"/>
</dbReference>
<dbReference type="PANTHER" id="PTHR35901:SF1">
    <property type="entry name" value="EXONUCLEASE VAPC9"/>
    <property type="match status" value="1"/>
</dbReference>
<dbReference type="SUPFAM" id="SSF88723">
    <property type="entry name" value="PIN domain-like"/>
    <property type="match status" value="1"/>
</dbReference>
<dbReference type="KEGG" id="sari:H5J25_08595"/>
<organism evidence="2 3">
    <name type="scientific">Sphingomonas aliaeris</name>
    <dbReference type="NCBI Taxonomy" id="2759526"/>
    <lineage>
        <taxon>Bacteria</taxon>
        <taxon>Pseudomonadati</taxon>
        <taxon>Pseudomonadota</taxon>
        <taxon>Alphaproteobacteria</taxon>
        <taxon>Sphingomonadales</taxon>
        <taxon>Sphingomonadaceae</taxon>
        <taxon>Sphingomonas</taxon>
    </lineage>
</organism>
<protein>
    <submittedName>
        <fullName evidence="2">Type II toxin-antitoxin system VapC family toxin</fullName>
    </submittedName>
</protein>
<keyword evidence="3" id="KW-1185">Reference proteome</keyword>
<dbReference type="InterPro" id="IPR029060">
    <property type="entry name" value="PIN-like_dom_sf"/>
</dbReference>
<dbReference type="PANTHER" id="PTHR35901">
    <property type="entry name" value="RIBONUCLEASE VAPC3"/>
    <property type="match status" value="1"/>
</dbReference>
<dbReference type="Pfam" id="PF01850">
    <property type="entry name" value="PIN"/>
    <property type="match status" value="1"/>
</dbReference>
<dbReference type="AlphaFoldDB" id="A0A974S5F5"/>
<dbReference type="Proteomes" id="UP000595894">
    <property type="component" value="Chromosome"/>
</dbReference>
<feature type="domain" description="PIN" evidence="1">
    <location>
        <begin position="2"/>
        <end position="129"/>
    </location>
</feature>
<proteinExistence type="predicted"/>
<name>A0A974S5F5_9SPHN</name>
<sequence length="140" mass="15082">MVYLDTSAIVAALTLEPHSERIISWMAEQPEGTLHVSDWCDTEVSSALGLKLRTGALSVEKRAEALAMWHGWRDRVLMTSPIAASHFITAAAYLDQHKLGLRAGDALHLAVAAAAGLRIVTLDRMMASAALELGIPVEPI</sequence>
<reference evidence="3" key="1">
    <citation type="submission" date="2020-09" db="EMBL/GenBank/DDBJ databases">
        <title>Sphingomonas sp., a new species isolated from pork steak.</title>
        <authorList>
            <person name="Heidler von Heilborn D."/>
        </authorList>
    </citation>
    <scope>NUCLEOTIDE SEQUENCE [LARGE SCALE GENOMIC DNA]</scope>
</reference>
<accession>A0A974S5F5</accession>
<evidence type="ECO:0000313" key="2">
    <source>
        <dbReference type="EMBL" id="QQV78643.1"/>
    </source>
</evidence>
<evidence type="ECO:0000313" key="3">
    <source>
        <dbReference type="Proteomes" id="UP000595894"/>
    </source>
</evidence>
<dbReference type="RefSeq" id="WP_225883453.1">
    <property type="nucleotide sequence ID" value="NZ_CP061035.1"/>
</dbReference>
<dbReference type="Gene3D" id="3.40.50.1010">
    <property type="entry name" value="5'-nuclease"/>
    <property type="match status" value="1"/>
</dbReference>
<evidence type="ECO:0000259" key="1">
    <source>
        <dbReference type="Pfam" id="PF01850"/>
    </source>
</evidence>